<dbReference type="AlphaFoldDB" id="A0AAD4G923"/>
<dbReference type="Proteomes" id="UP001194468">
    <property type="component" value="Unassembled WGS sequence"/>
</dbReference>
<dbReference type="EMBL" id="WHUW01000058">
    <property type="protein sequence ID" value="KAF8430664.1"/>
    <property type="molecule type" value="Genomic_DNA"/>
</dbReference>
<proteinExistence type="predicted"/>
<keyword evidence="3" id="KW-1185">Reference proteome</keyword>
<comment type="caution">
    <text evidence="2">The sequence shown here is derived from an EMBL/GenBank/DDBJ whole genome shotgun (WGS) entry which is preliminary data.</text>
</comment>
<feature type="region of interest" description="Disordered" evidence="1">
    <location>
        <begin position="1"/>
        <end position="22"/>
    </location>
</feature>
<sequence length="112" mass="12249">MVSASPNITDPGTGDIPDKGKVAREAPMVPSGHYVAAYKGTNFVLPFEGQPEPFYLITRGKMVGVLSNWEQVSPLVHDVSRATFRRLRAGITIPEAQQMVEKAIDNRVVDLV</sequence>
<evidence type="ECO:0000313" key="2">
    <source>
        <dbReference type="EMBL" id="KAF8430664.1"/>
    </source>
</evidence>
<evidence type="ECO:0000256" key="1">
    <source>
        <dbReference type="SAM" id="MobiDB-lite"/>
    </source>
</evidence>
<evidence type="ECO:0000313" key="3">
    <source>
        <dbReference type="Proteomes" id="UP001194468"/>
    </source>
</evidence>
<reference evidence="2" key="1">
    <citation type="submission" date="2019-10" db="EMBL/GenBank/DDBJ databases">
        <authorList>
            <consortium name="DOE Joint Genome Institute"/>
            <person name="Kuo A."/>
            <person name="Miyauchi S."/>
            <person name="Kiss E."/>
            <person name="Drula E."/>
            <person name="Kohler A."/>
            <person name="Sanchez-Garcia M."/>
            <person name="Andreopoulos B."/>
            <person name="Barry K.W."/>
            <person name="Bonito G."/>
            <person name="Buee M."/>
            <person name="Carver A."/>
            <person name="Chen C."/>
            <person name="Cichocki N."/>
            <person name="Clum A."/>
            <person name="Culley D."/>
            <person name="Crous P.W."/>
            <person name="Fauchery L."/>
            <person name="Girlanda M."/>
            <person name="Hayes R."/>
            <person name="Keri Z."/>
            <person name="LaButti K."/>
            <person name="Lipzen A."/>
            <person name="Lombard V."/>
            <person name="Magnuson J."/>
            <person name="Maillard F."/>
            <person name="Morin E."/>
            <person name="Murat C."/>
            <person name="Nolan M."/>
            <person name="Ohm R."/>
            <person name="Pangilinan J."/>
            <person name="Pereira M."/>
            <person name="Perotto S."/>
            <person name="Peter M."/>
            <person name="Riley R."/>
            <person name="Sitrit Y."/>
            <person name="Stielow B."/>
            <person name="Szollosi G."/>
            <person name="Zifcakova L."/>
            <person name="Stursova M."/>
            <person name="Spatafora J.W."/>
            <person name="Tedersoo L."/>
            <person name="Vaario L.-M."/>
            <person name="Yamada A."/>
            <person name="Yan M."/>
            <person name="Wang P."/>
            <person name="Xu J."/>
            <person name="Bruns T."/>
            <person name="Baldrian P."/>
            <person name="Vilgalys R."/>
            <person name="Henrissat B."/>
            <person name="Grigoriev I.V."/>
            <person name="Hibbett D."/>
            <person name="Nagy L.G."/>
            <person name="Martin F.M."/>
        </authorList>
    </citation>
    <scope>NUCLEOTIDE SEQUENCE</scope>
    <source>
        <strain evidence="2">BED1</strain>
    </source>
</reference>
<feature type="compositionally biased region" description="Polar residues" evidence="1">
    <location>
        <begin position="1"/>
        <end position="10"/>
    </location>
</feature>
<protein>
    <submittedName>
        <fullName evidence="2">Uncharacterized protein</fullName>
    </submittedName>
</protein>
<name>A0AAD4G923_BOLED</name>
<accession>A0AAD4G923</accession>
<organism evidence="2 3">
    <name type="scientific">Boletus edulis BED1</name>
    <dbReference type="NCBI Taxonomy" id="1328754"/>
    <lineage>
        <taxon>Eukaryota</taxon>
        <taxon>Fungi</taxon>
        <taxon>Dikarya</taxon>
        <taxon>Basidiomycota</taxon>
        <taxon>Agaricomycotina</taxon>
        <taxon>Agaricomycetes</taxon>
        <taxon>Agaricomycetidae</taxon>
        <taxon>Boletales</taxon>
        <taxon>Boletineae</taxon>
        <taxon>Boletaceae</taxon>
        <taxon>Boletoideae</taxon>
        <taxon>Boletus</taxon>
    </lineage>
</organism>
<gene>
    <name evidence="2" type="ORF">L210DRAFT_3651594</name>
</gene>
<reference evidence="2" key="2">
    <citation type="journal article" date="2020" name="Nat. Commun.">
        <title>Large-scale genome sequencing of mycorrhizal fungi provides insights into the early evolution of symbiotic traits.</title>
        <authorList>
            <person name="Miyauchi S."/>
            <person name="Kiss E."/>
            <person name="Kuo A."/>
            <person name="Drula E."/>
            <person name="Kohler A."/>
            <person name="Sanchez-Garcia M."/>
            <person name="Morin E."/>
            <person name="Andreopoulos B."/>
            <person name="Barry K.W."/>
            <person name="Bonito G."/>
            <person name="Buee M."/>
            <person name="Carver A."/>
            <person name="Chen C."/>
            <person name="Cichocki N."/>
            <person name="Clum A."/>
            <person name="Culley D."/>
            <person name="Crous P.W."/>
            <person name="Fauchery L."/>
            <person name="Girlanda M."/>
            <person name="Hayes R.D."/>
            <person name="Keri Z."/>
            <person name="LaButti K."/>
            <person name="Lipzen A."/>
            <person name="Lombard V."/>
            <person name="Magnuson J."/>
            <person name="Maillard F."/>
            <person name="Murat C."/>
            <person name="Nolan M."/>
            <person name="Ohm R.A."/>
            <person name="Pangilinan J."/>
            <person name="Pereira M.F."/>
            <person name="Perotto S."/>
            <person name="Peter M."/>
            <person name="Pfister S."/>
            <person name="Riley R."/>
            <person name="Sitrit Y."/>
            <person name="Stielow J.B."/>
            <person name="Szollosi G."/>
            <person name="Zifcakova L."/>
            <person name="Stursova M."/>
            <person name="Spatafora J.W."/>
            <person name="Tedersoo L."/>
            <person name="Vaario L.M."/>
            <person name="Yamada A."/>
            <person name="Yan M."/>
            <person name="Wang P."/>
            <person name="Xu J."/>
            <person name="Bruns T."/>
            <person name="Baldrian P."/>
            <person name="Vilgalys R."/>
            <person name="Dunand C."/>
            <person name="Henrissat B."/>
            <person name="Grigoriev I.V."/>
            <person name="Hibbett D."/>
            <person name="Nagy L.G."/>
            <person name="Martin F.M."/>
        </authorList>
    </citation>
    <scope>NUCLEOTIDE SEQUENCE</scope>
    <source>
        <strain evidence="2">BED1</strain>
    </source>
</reference>